<sequence length="790" mass="87588">MEIELDRSNGVQPDECHFCKEVVCEERLGHAEDPQELFHAPCAKCAVSDTGPDASFCLACRHLRLPHLICCLRLAVNDPVYVPLGTLGQLRDKRCQFCQFLVRTLSTFAHHTLRNDQLDAYSVVLWAFEASLKVGLEDGDGEALVDTSLPAWIQTYSLQGERELATVGVNHNGTPFDRLPVMTEYVDWEQVRLWIQEDLSRTASKADDPSEPIPGLKVIDVHQDRVVKATADCAYLALSYVFGTANTVDVPASGLFNRQALPLTIRDAIIACEAIGMRYLWIDQLCIQQSDAIDKLQQINLMDRIYQGAVCTLVAVAADDGHYGLPGVTKPRTWAYPTCQIGNAVLSGLTTSPSWCIRYSKWYTRGWTLQEALFSSRFLAFADHGVHYGRRYPDDFDFSSEHYSDLSNEDSVVVPALGDFWTTLDDYTGRDLSFPSDILRAFTGVLRSIHGDNTYYGLPSSAIDRAVLWTLTNKQQKPHRPRPGYPSWSWTSHNGPTTHIHPVAALSIWAIPRPGSPPTICQPARGTKWDENRKGQPIYIMAPIVIAWLTGCIRSPFPGPPSTPTPPTITASSLDALSARWPTHDAYWQDAFGQAATNIDTLFTPQVQKTASSHPGRILIHAQTPSTPSSFTIQRPPHRRHNHNHPDNLFHIRSSHTGTFAGTIHIPTYNADPSILSHGELQFLALSIGKIDDDAYAIAREENYPGDVGLFSGGDVLKAHLGSSDSMGVSRLAELQAALPINVMLVVRSESESERDSESGVNLVRRLGVGYIFLREWVQAGVVERGFVLE</sequence>
<dbReference type="Pfam" id="PF06985">
    <property type="entry name" value="HET"/>
    <property type="match status" value="1"/>
</dbReference>
<accession>A0A2J5HIS2</accession>
<proteinExistence type="predicted"/>
<evidence type="ECO:0000259" key="1">
    <source>
        <dbReference type="Pfam" id="PF06985"/>
    </source>
</evidence>
<keyword evidence="3" id="KW-1185">Reference proteome</keyword>
<reference evidence="3" key="1">
    <citation type="submission" date="2017-12" db="EMBL/GenBank/DDBJ databases">
        <authorList>
            <consortium name="DOE Joint Genome Institute"/>
            <person name="Mondo S.J."/>
            <person name="Kjaerbolling I."/>
            <person name="Vesth T.C."/>
            <person name="Frisvad J.C."/>
            <person name="Nybo J.L."/>
            <person name="Theobald S."/>
            <person name="Kuo A."/>
            <person name="Bowyer P."/>
            <person name="Matsuda Y."/>
            <person name="Lyhne E.K."/>
            <person name="Kogle M.E."/>
            <person name="Clum A."/>
            <person name="Lipzen A."/>
            <person name="Salamov A."/>
            <person name="Ngan C.Y."/>
            <person name="Daum C."/>
            <person name="Chiniquy J."/>
            <person name="Barry K."/>
            <person name="LaButti K."/>
            <person name="Haridas S."/>
            <person name="Simmons B.A."/>
            <person name="Magnuson J.K."/>
            <person name="Mortensen U.H."/>
            <person name="Larsen T.O."/>
            <person name="Grigoriev I.V."/>
            <person name="Baker S.E."/>
            <person name="Andersen M.R."/>
            <person name="Nordberg H.P."/>
            <person name="Cantor M.N."/>
            <person name="Hua S.X."/>
        </authorList>
    </citation>
    <scope>NUCLEOTIDE SEQUENCE [LARGE SCALE GENOMIC DNA]</scope>
    <source>
        <strain evidence="3">IBT 19404</strain>
    </source>
</reference>
<dbReference type="PANTHER" id="PTHR33112:SF1">
    <property type="entry name" value="HETEROKARYON INCOMPATIBILITY DOMAIN-CONTAINING PROTEIN"/>
    <property type="match status" value="1"/>
</dbReference>
<evidence type="ECO:0000313" key="3">
    <source>
        <dbReference type="Proteomes" id="UP000235023"/>
    </source>
</evidence>
<dbReference type="EMBL" id="KZ559606">
    <property type="protein sequence ID" value="PLN76948.1"/>
    <property type="molecule type" value="Genomic_DNA"/>
</dbReference>
<dbReference type="Proteomes" id="UP000235023">
    <property type="component" value="Unassembled WGS sequence"/>
</dbReference>
<organism evidence="2 3">
    <name type="scientific">Aspergillus taichungensis</name>
    <dbReference type="NCBI Taxonomy" id="482145"/>
    <lineage>
        <taxon>Eukaryota</taxon>
        <taxon>Fungi</taxon>
        <taxon>Dikarya</taxon>
        <taxon>Ascomycota</taxon>
        <taxon>Pezizomycotina</taxon>
        <taxon>Eurotiomycetes</taxon>
        <taxon>Eurotiomycetidae</taxon>
        <taxon>Eurotiales</taxon>
        <taxon>Aspergillaceae</taxon>
        <taxon>Aspergillus</taxon>
        <taxon>Aspergillus subgen. Circumdati</taxon>
    </lineage>
</organism>
<gene>
    <name evidence="2" type="ORF">BDW42DRAFT_177726</name>
</gene>
<protein>
    <submittedName>
        <fullName evidence="2">HET-domain-containing protein</fullName>
    </submittedName>
</protein>
<dbReference type="AlphaFoldDB" id="A0A2J5HIS2"/>
<name>A0A2J5HIS2_9EURO</name>
<dbReference type="OrthoDB" id="405906at2759"/>
<dbReference type="InterPro" id="IPR010730">
    <property type="entry name" value="HET"/>
</dbReference>
<dbReference type="PANTHER" id="PTHR33112">
    <property type="entry name" value="DOMAIN PROTEIN, PUTATIVE-RELATED"/>
    <property type="match status" value="1"/>
</dbReference>
<feature type="domain" description="Heterokaryon incompatibility" evidence="1">
    <location>
        <begin position="235"/>
        <end position="371"/>
    </location>
</feature>
<evidence type="ECO:0000313" key="2">
    <source>
        <dbReference type="EMBL" id="PLN76948.1"/>
    </source>
</evidence>